<proteinExistence type="predicted"/>
<evidence type="ECO:0008006" key="3">
    <source>
        <dbReference type="Google" id="ProtNLM"/>
    </source>
</evidence>
<protein>
    <recommendedName>
        <fullName evidence="3">Secreted protein</fullName>
    </recommendedName>
</protein>
<comment type="caution">
    <text evidence="1">The sequence shown here is derived from an EMBL/GenBank/DDBJ whole genome shotgun (WGS) entry which is preliminary data.</text>
</comment>
<keyword evidence="2" id="KW-1185">Reference proteome</keyword>
<reference evidence="1 2" key="1">
    <citation type="submission" date="2020-11" db="EMBL/GenBank/DDBJ databases">
        <title>Hymenobacter sp.</title>
        <authorList>
            <person name="Kim M.K."/>
        </authorList>
    </citation>
    <scope>NUCLEOTIDE SEQUENCE [LARGE SCALE GENOMIC DNA]</scope>
    <source>
        <strain evidence="1 2">BT594</strain>
    </source>
</reference>
<dbReference type="EMBL" id="JADWYK010000013">
    <property type="protein sequence ID" value="MBG8555471.1"/>
    <property type="molecule type" value="Genomic_DNA"/>
</dbReference>
<gene>
    <name evidence="1" type="ORF">I5L79_18135</name>
</gene>
<name>A0ABS0L5W7_9BACT</name>
<dbReference type="Proteomes" id="UP000601099">
    <property type="component" value="Unassembled WGS sequence"/>
</dbReference>
<sequence length="130" mass="14274">MRSCLVLLLLLNYLLVVGAGLVRQPDDQLRAQVAHPYQHSAHCQQQNYLRLDCFERCNGNQKAWHPRTAHDSPVHLLSLLKGIDTHVLQAEPSSVASRVVYHAARQHPSGPAAAVPAGIRAAIDAPPRRG</sequence>
<accession>A0ABS0L5W7</accession>
<evidence type="ECO:0000313" key="2">
    <source>
        <dbReference type="Proteomes" id="UP000601099"/>
    </source>
</evidence>
<organism evidence="1 2">
    <name type="scientific">Hymenobacter guriensis</name>
    <dbReference type="NCBI Taxonomy" id="2793065"/>
    <lineage>
        <taxon>Bacteria</taxon>
        <taxon>Pseudomonadati</taxon>
        <taxon>Bacteroidota</taxon>
        <taxon>Cytophagia</taxon>
        <taxon>Cytophagales</taxon>
        <taxon>Hymenobacteraceae</taxon>
        <taxon>Hymenobacter</taxon>
    </lineage>
</organism>
<evidence type="ECO:0000313" key="1">
    <source>
        <dbReference type="EMBL" id="MBG8555471.1"/>
    </source>
</evidence>
<dbReference type="RefSeq" id="WP_196956491.1">
    <property type="nucleotide sequence ID" value="NZ_JADWYK010000013.1"/>
</dbReference>